<dbReference type="STRING" id="126957.T1JH23"/>
<feature type="domain" description="C2H2-type" evidence="11">
    <location>
        <begin position="614"/>
        <end position="641"/>
    </location>
</feature>
<reference evidence="13" key="2">
    <citation type="submission" date="2015-02" db="UniProtKB">
        <authorList>
            <consortium name="EnsemblMetazoa"/>
        </authorList>
    </citation>
    <scope>IDENTIFICATION</scope>
</reference>
<comment type="subcellular location">
    <subcellularLocation>
        <location evidence="1">Nucleus</location>
    </subcellularLocation>
</comment>
<accession>T1JH23</accession>
<dbReference type="eggNOG" id="KOG2461">
    <property type="taxonomic scope" value="Eukaryota"/>
</dbReference>
<protein>
    <recommendedName>
        <fullName evidence="15">Protein krueppel</fullName>
    </recommendedName>
</protein>
<dbReference type="GO" id="GO:0006355">
    <property type="term" value="P:regulation of DNA-templated transcription"/>
    <property type="evidence" value="ECO:0007669"/>
    <property type="project" value="UniProtKB-ARBA"/>
</dbReference>
<proteinExistence type="predicted"/>
<feature type="domain" description="C2H2-type" evidence="11">
    <location>
        <begin position="327"/>
        <end position="354"/>
    </location>
</feature>
<evidence type="ECO:0000256" key="10">
    <source>
        <dbReference type="PROSITE-ProRule" id="PRU00042"/>
    </source>
</evidence>
<evidence type="ECO:0000313" key="14">
    <source>
        <dbReference type="Proteomes" id="UP000014500"/>
    </source>
</evidence>
<feature type="domain" description="C2H2-type" evidence="11">
    <location>
        <begin position="530"/>
        <end position="557"/>
    </location>
</feature>
<dbReference type="EMBL" id="JH432220">
    <property type="status" value="NOT_ANNOTATED_CDS"/>
    <property type="molecule type" value="Genomic_DNA"/>
</dbReference>
<evidence type="ECO:0000256" key="2">
    <source>
        <dbReference type="ARBA" id="ARBA00022723"/>
    </source>
</evidence>
<dbReference type="SMART" id="SM00355">
    <property type="entry name" value="ZnF_C2H2"/>
    <property type="match status" value="10"/>
</dbReference>
<feature type="domain" description="C2H2-type" evidence="11">
    <location>
        <begin position="296"/>
        <end position="320"/>
    </location>
</feature>
<keyword evidence="3" id="KW-0677">Repeat</keyword>
<dbReference type="Pfam" id="PF00096">
    <property type="entry name" value="zf-C2H2"/>
    <property type="match status" value="6"/>
</dbReference>
<evidence type="ECO:0008006" key="15">
    <source>
        <dbReference type="Google" id="ProtNLM"/>
    </source>
</evidence>
<dbReference type="HOGENOM" id="CLU_395020_0_0_1"/>
<dbReference type="PROSITE" id="PS00028">
    <property type="entry name" value="ZINC_FINGER_C2H2_1"/>
    <property type="match status" value="9"/>
</dbReference>
<reference evidence="14" key="1">
    <citation type="submission" date="2011-05" db="EMBL/GenBank/DDBJ databases">
        <authorList>
            <person name="Richards S.R."/>
            <person name="Qu J."/>
            <person name="Jiang H."/>
            <person name="Jhangiani S.N."/>
            <person name="Agravi P."/>
            <person name="Goodspeed R."/>
            <person name="Gross S."/>
            <person name="Mandapat C."/>
            <person name="Jackson L."/>
            <person name="Mathew T."/>
            <person name="Pu L."/>
            <person name="Thornton R."/>
            <person name="Saada N."/>
            <person name="Wilczek-Boney K.B."/>
            <person name="Lee S."/>
            <person name="Kovar C."/>
            <person name="Wu Y."/>
            <person name="Scherer S.E."/>
            <person name="Worley K.C."/>
            <person name="Muzny D.M."/>
            <person name="Gibbs R."/>
        </authorList>
    </citation>
    <scope>NUCLEOTIDE SEQUENCE</scope>
    <source>
        <strain evidence="14">Brora</strain>
    </source>
</reference>
<dbReference type="PROSITE" id="PS50280">
    <property type="entry name" value="SET"/>
    <property type="match status" value="2"/>
</dbReference>
<evidence type="ECO:0000256" key="7">
    <source>
        <dbReference type="ARBA" id="ARBA00023125"/>
    </source>
</evidence>
<evidence type="ECO:0000259" key="11">
    <source>
        <dbReference type="PROSITE" id="PS50157"/>
    </source>
</evidence>
<evidence type="ECO:0000256" key="9">
    <source>
        <dbReference type="ARBA" id="ARBA00023242"/>
    </source>
</evidence>
<dbReference type="InterPro" id="IPR046341">
    <property type="entry name" value="SET_dom_sf"/>
</dbReference>
<evidence type="ECO:0000256" key="8">
    <source>
        <dbReference type="ARBA" id="ARBA00023163"/>
    </source>
</evidence>
<keyword evidence="6" id="KW-0805">Transcription regulation</keyword>
<dbReference type="Pfam" id="PF21549">
    <property type="entry name" value="PRDM2_PR"/>
    <property type="match status" value="2"/>
</dbReference>
<dbReference type="Gene3D" id="2.170.270.10">
    <property type="entry name" value="SET domain"/>
    <property type="match status" value="2"/>
</dbReference>
<dbReference type="InterPro" id="IPR036236">
    <property type="entry name" value="Znf_C2H2_sf"/>
</dbReference>
<evidence type="ECO:0000256" key="6">
    <source>
        <dbReference type="ARBA" id="ARBA00023015"/>
    </source>
</evidence>
<dbReference type="AlphaFoldDB" id="T1JH23"/>
<evidence type="ECO:0000313" key="13">
    <source>
        <dbReference type="EnsemblMetazoa" id="SMAR013152-PA"/>
    </source>
</evidence>
<feature type="domain" description="C2H2-type" evidence="11">
    <location>
        <begin position="355"/>
        <end position="379"/>
    </location>
</feature>
<evidence type="ECO:0000256" key="4">
    <source>
        <dbReference type="ARBA" id="ARBA00022771"/>
    </source>
</evidence>
<dbReference type="GO" id="GO:0008270">
    <property type="term" value="F:zinc ion binding"/>
    <property type="evidence" value="ECO:0007669"/>
    <property type="project" value="UniProtKB-KW"/>
</dbReference>
<evidence type="ECO:0000256" key="1">
    <source>
        <dbReference type="ARBA" id="ARBA00004123"/>
    </source>
</evidence>
<keyword evidence="5" id="KW-0862">Zinc</keyword>
<organism evidence="13 14">
    <name type="scientific">Strigamia maritima</name>
    <name type="common">European centipede</name>
    <name type="synonym">Geophilus maritimus</name>
    <dbReference type="NCBI Taxonomy" id="126957"/>
    <lineage>
        <taxon>Eukaryota</taxon>
        <taxon>Metazoa</taxon>
        <taxon>Ecdysozoa</taxon>
        <taxon>Arthropoda</taxon>
        <taxon>Myriapoda</taxon>
        <taxon>Chilopoda</taxon>
        <taxon>Pleurostigmophora</taxon>
        <taxon>Geophilomorpha</taxon>
        <taxon>Linotaeniidae</taxon>
        <taxon>Strigamia</taxon>
    </lineage>
</organism>
<dbReference type="EnsemblMetazoa" id="SMAR013152-RA">
    <property type="protein sequence ID" value="SMAR013152-PA"/>
    <property type="gene ID" value="SMAR013152"/>
</dbReference>
<feature type="domain" description="SET" evidence="12">
    <location>
        <begin position="357"/>
        <end position="482"/>
    </location>
</feature>
<feature type="domain" description="C2H2-type" evidence="11">
    <location>
        <begin position="499"/>
        <end position="523"/>
    </location>
</feature>
<dbReference type="InterPro" id="IPR001214">
    <property type="entry name" value="SET_dom"/>
</dbReference>
<keyword evidence="14" id="KW-1185">Reference proteome</keyword>
<dbReference type="eggNOG" id="KOG1721">
    <property type="taxonomic scope" value="Eukaryota"/>
</dbReference>
<dbReference type="InterPro" id="IPR050331">
    <property type="entry name" value="Zinc_finger"/>
</dbReference>
<feature type="domain" description="C2H2-type" evidence="11">
    <location>
        <begin position="586"/>
        <end position="613"/>
    </location>
</feature>
<name>T1JH23_STRMM</name>
<keyword evidence="7" id="KW-0238">DNA-binding</keyword>
<feature type="domain" description="C2H2-type" evidence="11">
    <location>
        <begin position="558"/>
        <end position="585"/>
    </location>
</feature>
<dbReference type="Pfam" id="PF13912">
    <property type="entry name" value="zf-C2H2_6"/>
    <property type="match status" value="2"/>
</dbReference>
<dbReference type="GO" id="GO:0008757">
    <property type="term" value="F:S-adenosylmethionine-dependent methyltransferase activity"/>
    <property type="evidence" value="ECO:0007669"/>
    <property type="project" value="UniProtKB-ARBA"/>
</dbReference>
<keyword evidence="2" id="KW-0479">Metal-binding</keyword>
<feature type="domain" description="C2H2-type" evidence="11">
    <location>
        <begin position="642"/>
        <end position="669"/>
    </location>
</feature>
<dbReference type="FunFam" id="3.30.160.60:FF:000325">
    <property type="entry name" value="ZFP90 zinc finger protein"/>
    <property type="match status" value="1"/>
</dbReference>
<dbReference type="FunFam" id="3.30.160.60:FF:000624">
    <property type="entry name" value="zinc finger protein 697"/>
    <property type="match status" value="1"/>
</dbReference>
<dbReference type="PANTHER" id="PTHR16515">
    <property type="entry name" value="PR DOMAIN ZINC FINGER PROTEIN"/>
    <property type="match status" value="1"/>
</dbReference>
<sequence>MEADCEETSLIIGNVDTDVDVDAASASTSISALSCQYKNTVSVICSNSEFIVEDSSVTFQPAEKILTKYRKIQPQPSINKTNASTIVMLDSASSHSIQELSNTSSNSNSILRVEQLQIAGYYCNICNYFYQGSTNCPAHTEPSLVILDSAIPTQARLTLPKQLYLQKSNVVTEATGVCAQLTVEKKSQFGPLVGKTVNKEEIDGIHISDKNNLWKVYNDSELTYGLEADDENQCNWMMFVQRARTSAEQNVVAFLLSSQIYFMTTKTILPDTELLYWYSTDFCSLLGIPIKPEDGFECSECLKKFLTFNGLNRHMKYLHASIVGRKFQCSMCQKFFTSASKLSIHALGHMGIKPHTCDICHKQFSDASNLRGHLSIHTGVCAQLTVEKKSQFGPLVGKTVNKEEIDGIHISDKNNLWKVYNDSELTYGLEADDENQCNWMMFVQRARTSAEQNVVAFLLSSQIYFMTTKTILPDTELLYWYSTDFCSLLGIPIKPEDGFECSECLKKFLTFNGLNRHMKYLHASIVGRKFQCSMCQKFFTSASKLSIHALGHMGIKPHTCDICHKQFSDASNLRGHLSIHTGERRFKCNSCEKTFRQKAHLVSHMLTHTGEKKYKCHFCDRWFARTSDLRQHEITHNCEKLYPCPICKKTFYRLQTQKKHLKVHGGQRDFQCTQCEKRFFTKYHLERHCKSCRGKESG</sequence>
<evidence type="ECO:0000259" key="12">
    <source>
        <dbReference type="PROSITE" id="PS50280"/>
    </source>
</evidence>
<dbReference type="FunFam" id="3.30.160.60:FF:000446">
    <property type="entry name" value="Zinc finger protein"/>
    <property type="match status" value="1"/>
</dbReference>
<dbReference type="InterPro" id="IPR013087">
    <property type="entry name" value="Znf_C2H2_type"/>
</dbReference>
<dbReference type="SUPFAM" id="SSF57667">
    <property type="entry name" value="beta-beta-alpha zinc fingers"/>
    <property type="match status" value="6"/>
</dbReference>
<evidence type="ECO:0000256" key="3">
    <source>
        <dbReference type="ARBA" id="ARBA00022737"/>
    </source>
</evidence>
<dbReference type="FunFam" id="3.30.160.60:FF:002343">
    <property type="entry name" value="Zinc finger protein 33A"/>
    <property type="match status" value="1"/>
</dbReference>
<evidence type="ECO:0000256" key="5">
    <source>
        <dbReference type="ARBA" id="ARBA00022833"/>
    </source>
</evidence>
<dbReference type="Proteomes" id="UP000014500">
    <property type="component" value="Unassembled WGS sequence"/>
</dbReference>
<keyword evidence="9" id="KW-0539">Nucleus</keyword>
<dbReference type="GO" id="GO:0005634">
    <property type="term" value="C:nucleus"/>
    <property type="evidence" value="ECO:0007669"/>
    <property type="project" value="UniProtKB-SubCell"/>
</dbReference>
<dbReference type="PhylomeDB" id="T1JH23"/>
<dbReference type="PANTHER" id="PTHR16515:SF2">
    <property type="entry name" value="PR DOMAIN ZINC FINGER PROTEIN 4"/>
    <property type="match status" value="1"/>
</dbReference>
<feature type="domain" description="C2H2-type" evidence="11">
    <location>
        <begin position="670"/>
        <end position="697"/>
    </location>
</feature>
<dbReference type="OMA" id="ADDENQC"/>
<dbReference type="GO" id="GO:0008170">
    <property type="term" value="F:N-methyltransferase activity"/>
    <property type="evidence" value="ECO:0007669"/>
    <property type="project" value="UniProtKB-ARBA"/>
</dbReference>
<keyword evidence="8" id="KW-0804">Transcription</keyword>
<dbReference type="GO" id="GO:0003677">
    <property type="term" value="F:DNA binding"/>
    <property type="evidence" value="ECO:0007669"/>
    <property type="project" value="UniProtKB-KW"/>
</dbReference>
<dbReference type="Gene3D" id="3.30.160.60">
    <property type="entry name" value="Classic Zinc Finger"/>
    <property type="match status" value="7"/>
</dbReference>
<keyword evidence="4 10" id="KW-0863">Zinc-finger</keyword>
<dbReference type="PROSITE" id="PS50157">
    <property type="entry name" value="ZINC_FINGER_C2H2_2"/>
    <property type="match status" value="10"/>
</dbReference>
<feature type="domain" description="SET" evidence="12">
    <location>
        <begin position="161"/>
        <end position="279"/>
    </location>
</feature>
<dbReference type="GO" id="GO:0008276">
    <property type="term" value="F:protein methyltransferase activity"/>
    <property type="evidence" value="ECO:0007669"/>
    <property type="project" value="UniProtKB-ARBA"/>
</dbReference>